<keyword evidence="4 7" id="KW-0812">Transmembrane</keyword>
<dbReference type="Pfam" id="PF07690">
    <property type="entry name" value="MFS_1"/>
    <property type="match status" value="1"/>
</dbReference>
<dbReference type="Proteomes" id="UP000526734">
    <property type="component" value="Unassembled WGS sequence"/>
</dbReference>
<feature type="transmembrane region" description="Helical" evidence="7">
    <location>
        <begin position="111"/>
        <end position="132"/>
    </location>
</feature>
<gene>
    <name evidence="9" type="ORF">H4281_23390</name>
</gene>
<evidence type="ECO:0000256" key="4">
    <source>
        <dbReference type="ARBA" id="ARBA00022692"/>
    </source>
</evidence>
<feature type="transmembrane region" description="Helical" evidence="7">
    <location>
        <begin position="231"/>
        <end position="252"/>
    </location>
</feature>
<dbReference type="PRINTS" id="PR01036">
    <property type="entry name" value="TCRTETB"/>
</dbReference>
<dbReference type="PANTHER" id="PTHR42718">
    <property type="entry name" value="MAJOR FACILITATOR SUPERFAMILY MULTIDRUG TRANSPORTER MFSC"/>
    <property type="match status" value="1"/>
</dbReference>
<feature type="transmembrane region" description="Helical" evidence="7">
    <location>
        <begin position="409"/>
        <end position="428"/>
    </location>
</feature>
<feature type="transmembrane region" description="Helical" evidence="7">
    <location>
        <begin position="175"/>
        <end position="194"/>
    </location>
</feature>
<evidence type="ECO:0000313" key="10">
    <source>
        <dbReference type="Proteomes" id="UP000526734"/>
    </source>
</evidence>
<dbReference type="NCBIfam" id="TIGR00711">
    <property type="entry name" value="efflux_EmrB"/>
    <property type="match status" value="1"/>
</dbReference>
<evidence type="ECO:0000256" key="6">
    <source>
        <dbReference type="ARBA" id="ARBA00023136"/>
    </source>
</evidence>
<dbReference type="CDD" id="cd17321">
    <property type="entry name" value="MFS_MMR_MDR_like"/>
    <property type="match status" value="1"/>
</dbReference>
<comment type="caution">
    <text evidence="9">The sequence shown here is derived from an EMBL/GenBank/DDBJ whole genome shotgun (WGS) entry which is preliminary data.</text>
</comment>
<sequence length="467" mass="47315">MARVTTSGALRLSAPAGRWVMIATALGAGLVLLETTVVNVALPAIGEDLGASLTGLQWSVNAFTLTLSGFVLLGGALGDRFGRRRIYLVGLAWFAVASLLCGAAQNVEWLIAARALQGFGGALLVPGSLALVQEAFRPGDQARAVGAWSGLSGVAGAAGPLVGGWLVDVASWRSAFWVNVPVSLVVAVLLVRYVPESRDPGPARGFDLAGGLLAAAGLGCATYALTEASSAGWPVFASAAAGLIALAAFVQAERRRRAPMLPLELFSSREFSTANLASFCVYGALAGLFFLLPIQLQVTVGYTPLAAGLALLPATLLVLGLSARAGALTAKIGSRTLVSAGSLCCVAALLLALRIGPGAEYLADVLPTIVLIGVGIAMITPAISTAVLGAVPEQRVGIASAVNNGVARVAGLVVVAALPAVAGLPRVLAADPAALDRGFAVSMLICACLFLAGGVLTWFGMRRTASR</sequence>
<keyword evidence="10" id="KW-1185">Reference proteome</keyword>
<reference evidence="9 10" key="1">
    <citation type="submission" date="2020-08" db="EMBL/GenBank/DDBJ databases">
        <title>Amycolatopsis sp. nov. DR6-1 isolated from Dendrobium heterocarpum.</title>
        <authorList>
            <person name="Tedsree N."/>
            <person name="Kuncharoen N."/>
            <person name="Likhitwitayawuid K."/>
            <person name="Tanasupawat S."/>
        </authorList>
    </citation>
    <scope>NUCLEOTIDE SEQUENCE [LARGE SCALE GENOMIC DNA]</scope>
    <source>
        <strain evidence="9 10">DR6-1</strain>
    </source>
</reference>
<proteinExistence type="predicted"/>
<feature type="transmembrane region" description="Helical" evidence="7">
    <location>
        <begin position="20"/>
        <end position="46"/>
    </location>
</feature>
<dbReference type="AlphaFoldDB" id="A0A7W3ZCB2"/>
<dbReference type="EMBL" id="JACGZW010000008">
    <property type="protein sequence ID" value="MBB1156105.1"/>
    <property type="molecule type" value="Genomic_DNA"/>
</dbReference>
<dbReference type="InterPro" id="IPR011701">
    <property type="entry name" value="MFS"/>
</dbReference>
<feature type="transmembrane region" description="Helical" evidence="7">
    <location>
        <begin position="58"/>
        <end position="77"/>
    </location>
</feature>
<dbReference type="PANTHER" id="PTHR42718:SF42">
    <property type="entry name" value="EXPORT PROTEIN"/>
    <property type="match status" value="1"/>
</dbReference>
<evidence type="ECO:0000256" key="1">
    <source>
        <dbReference type="ARBA" id="ARBA00004651"/>
    </source>
</evidence>
<evidence type="ECO:0000256" key="3">
    <source>
        <dbReference type="ARBA" id="ARBA00022475"/>
    </source>
</evidence>
<feature type="transmembrane region" description="Helical" evidence="7">
    <location>
        <begin position="206"/>
        <end position="225"/>
    </location>
</feature>
<name>A0A7W3ZCB2_9PSEU</name>
<organism evidence="9 10">
    <name type="scientific">Amycolatopsis dendrobii</name>
    <dbReference type="NCBI Taxonomy" id="2760662"/>
    <lineage>
        <taxon>Bacteria</taxon>
        <taxon>Bacillati</taxon>
        <taxon>Actinomycetota</taxon>
        <taxon>Actinomycetes</taxon>
        <taxon>Pseudonocardiales</taxon>
        <taxon>Pseudonocardiaceae</taxon>
        <taxon>Amycolatopsis</taxon>
    </lineage>
</organism>
<dbReference type="SUPFAM" id="SSF103473">
    <property type="entry name" value="MFS general substrate transporter"/>
    <property type="match status" value="1"/>
</dbReference>
<dbReference type="InterPro" id="IPR020846">
    <property type="entry name" value="MFS_dom"/>
</dbReference>
<feature type="transmembrane region" description="Helical" evidence="7">
    <location>
        <begin position="302"/>
        <end position="323"/>
    </location>
</feature>
<feature type="domain" description="Major facilitator superfamily (MFS) profile" evidence="8">
    <location>
        <begin position="20"/>
        <end position="465"/>
    </location>
</feature>
<accession>A0A7W3ZCB2</accession>
<comment type="subcellular location">
    <subcellularLocation>
        <location evidence="1">Cell membrane</location>
        <topology evidence="1">Multi-pass membrane protein</topology>
    </subcellularLocation>
</comment>
<dbReference type="InterPro" id="IPR036259">
    <property type="entry name" value="MFS_trans_sf"/>
</dbReference>
<evidence type="ECO:0000256" key="7">
    <source>
        <dbReference type="SAM" id="Phobius"/>
    </source>
</evidence>
<dbReference type="Gene3D" id="1.20.1720.10">
    <property type="entry name" value="Multidrug resistance protein D"/>
    <property type="match status" value="1"/>
</dbReference>
<feature type="transmembrane region" description="Helical" evidence="7">
    <location>
        <begin position="440"/>
        <end position="461"/>
    </location>
</feature>
<evidence type="ECO:0000313" key="9">
    <source>
        <dbReference type="EMBL" id="MBB1156105.1"/>
    </source>
</evidence>
<feature type="transmembrane region" description="Helical" evidence="7">
    <location>
        <begin position="335"/>
        <end position="353"/>
    </location>
</feature>
<keyword evidence="5 7" id="KW-1133">Transmembrane helix</keyword>
<dbReference type="PROSITE" id="PS50850">
    <property type="entry name" value="MFS"/>
    <property type="match status" value="1"/>
</dbReference>
<evidence type="ECO:0000256" key="2">
    <source>
        <dbReference type="ARBA" id="ARBA00022448"/>
    </source>
</evidence>
<protein>
    <submittedName>
        <fullName evidence="9">MFS transporter</fullName>
    </submittedName>
</protein>
<feature type="transmembrane region" description="Helical" evidence="7">
    <location>
        <begin position="86"/>
        <end position="105"/>
    </location>
</feature>
<evidence type="ECO:0000259" key="8">
    <source>
        <dbReference type="PROSITE" id="PS50850"/>
    </source>
</evidence>
<keyword evidence="6 7" id="KW-0472">Membrane</keyword>
<dbReference type="GO" id="GO:0005886">
    <property type="term" value="C:plasma membrane"/>
    <property type="evidence" value="ECO:0007669"/>
    <property type="project" value="UniProtKB-SubCell"/>
</dbReference>
<feature type="transmembrane region" description="Helical" evidence="7">
    <location>
        <begin position="144"/>
        <end position="163"/>
    </location>
</feature>
<keyword evidence="3" id="KW-1003">Cell membrane</keyword>
<dbReference type="RefSeq" id="WP_182893070.1">
    <property type="nucleotide sequence ID" value="NZ_JACGZW010000008.1"/>
</dbReference>
<dbReference type="Gene3D" id="1.20.1250.20">
    <property type="entry name" value="MFS general substrate transporter like domains"/>
    <property type="match status" value="1"/>
</dbReference>
<feature type="transmembrane region" description="Helical" evidence="7">
    <location>
        <begin position="273"/>
        <end position="296"/>
    </location>
</feature>
<evidence type="ECO:0000256" key="5">
    <source>
        <dbReference type="ARBA" id="ARBA00022989"/>
    </source>
</evidence>
<feature type="transmembrane region" description="Helical" evidence="7">
    <location>
        <begin position="365"/>
        <end position="388"/>
    </location>
</feature>
<dbReference type="InterPro" id="IPR004638">
    <property type="entry name" value="EmrB-like"/>
</dbReference>
<dbReference type="GO" id="GO:0022857">
    <property type="term" value="F:transmembrane transporter activity"/>
    <property type="evidence" value="ECO:0007669"/>
    <property type="project" value="InterPro"/>
</dbReference>
<keyword evidence="2" id="KW-0813">Transport</keyword>